<evidence type="ECO:0008006" key="3">
    <source>
        <dbReference type="Google" id="ProtNLM"/>
    </source>
</evidence>
<evidence type="ECO:0000313" key="1">
    <source>
        <dbReference type="EMBL" id="PVD37033.1"/>
    </source>
</evidence>
<sequence length="119" mass="12007">MAGLIITGGRIIDPASGMDTVGDLLIQDGRIAQVGNHNGGASGDSGGAGVSKTLPTTVEANGCIVTPGLIDCHVHAYEHVTPLGLNLDERCLSRGVTTAVDAGSAGTQYGNVKRIKVVL</sequence>
<dbReference type="Proteomes" id="UP000245119">
    <property type="component" value="Linkage Group LG2"/>
</dbReference>
<dbReference type="OrthoDB" id="194468at2759"/>
<dbReference type="STRING" id="400727.A0A2T7PUD0"/>
<dbReference type="GO" id="GO:0016810">
    <property type="term" value="F:hydrolase activity, acting on carbon-nitrogen (but not peptide) bonds"/>
    <property type="evidence" value="ECO:0007669"/>
    <property type="project" value="InterPro"/>
</dbReference>
<evidence type="ECO:0000313" key="2">
    <source>
        <dbReference type="Proteomes" id="UP000245119"/>
    </source>
</evidence>
<protein>
    <recommendedName>
        <fullName evidence="3">Amidohydrolase-related domain-containing protein</fullName>
    </recommendedName>
</protein>
<dbReference type="PANTHER" id="PTHR42717">
    <property type="entry name" value="DIHYDROOROTASE-RELATED"/>
    <property type="match status" value="1"/>
</dbReference>
<comment type="caution">
    <text evidence="1">The sequence shown here is derived from an EMBL/GenBank/DDBJ whole genome shotgun (WGS) entry which is preliminary data.</text>
</comment>
<dbReference type="AlphaFoldDB" id="A0A2T7PUD0"/>
<proteinExistence type="predicted"/>
<keyword evidence="2" id="KW-1185">Reference proteome</keyword>
<accession>A0A2T7PUD0</accession>
<dbReference type="Gene3D" id="2.30.40.10">
    <property type="entry name" value="Urease, subunit C, domain 1"/>
    <property type="match status" value="1"/>
</dbReference>
<dbReference type="PANTHER" id="PTHR42717:SF1">
    <property type="entry name" value="IMIDAZOLONEPROPIONASE AND RELATED AMIDOHYDROLASES"/>
    <property type="match status" value="1"/>
</dbReference>
<dbReference type="EMBL" id="PZQS01000002">
    <property type="protein sequence ID" value="PVD37033.1"/>
    <property type="molecule type" value="Genomic_DNA"/>
</dbReference>
<reference evidence="1 2" key="1">
    <citation type="submission" date="2018-04" db="EMBL/GenBank/DDBJ databases">
        <title>The genome of golden apple snail Pomacea canaliculata provides insight into stress tolerance and invasive adaptation.</title>
        <authorList>
            <person name="Liu C."/>
            <person name="Liu B."/>
            <person name="Ren Y."/>
            <person name="Zhang Y."/>
            <person name="Wang H."/>
            <person name="Li S."/>
            <person name="Jiang F."/>
            <person name="Yin L."/>
            <person name="Zhang G."/>
            <person name="Qian W."/>
            <person name="Fan W."/>
        </authorList>
    </citation>
    <scope>NUCLEOTIDE SEQUENCE [LARGE SCALE GENOMIC DNA]</scope>
    <source>
        <strain evidence="1">SZHN2017</strain>
        <tissue evidence="1">Muscle</tissue>
    </source>
</reference>
<dbReference type="SUPFAM" id="SSF51338">
    <property type="entry name" value="Composite domain of metallo-dependent hydrolases"/>
    <property type="match status" value="1"/>
</dbReference>
<dbReference type="GO" id="GO:0019213">
    <property type="term" value="F:deacetylase activity"/>
    <property type="evidence" value="ECO:0007669"/>
    <property type="project" value="InterPro"/>
</dbReference>
<dbReference type="InterPro" id="IPR020043">
    <property type="entry name" value="Deacetylase_Atu3266-like"/>
</dbReference>
<name>A0A2T7PUD0_POMCA</name>
<dbReference type="InterPro" id="IPR011059">
    <property type="entry name" value="Metal-dep_hydrolase_composite"/>
</dbReference>
<gene>
    <name evidence="1" type="ORF">C0Q70_04026</name>
</gene>
<organism evidence="1 2">
    <name type="scientific">Pomacea canaliculata</name>
    <name type="common">Golden apple snail</name>
    <dbReference type="NCBI Taxonomy" id="400727"/>
    <lineage>
        <taxon>Eukaryota</taxon>
        <taxon>Metazoa</taxon>
        <taxon>Spiralia</taxon>
        <taxon>Lophotrochozoa</taxon>
        <taxon>Mollusca</taxon>
        <taxon>Gastropoda</taxon>
        <taxon>Caenogastropoda</taxon>
        <taxon>Architaenioglossa</taxon>
        <taxon>Ampullarioidea</taxon>
        <taxon>Ampullariidae</taxon>
        <taxon>Pomacea</taxon>
    </lineage>
</organism>